<dbReference type="RefSeq" id="WP_091471629.1">
    <property type="nucleotide sequence ID" value="NZ_FNFX01000003.1"/>
</dbReference>
<accession>A0A1G9CTR4</accession>
<evidence type="ECO:0000256" key="10">
    <source>
        <dbReference type="ARBA" id="ARBA00023237"/>
    </source>
</evidence>
<comment type="subcellular location">
    <subcellularLocation>
        <location evidence="1">Cell outer membrane</location>
        <topology evidence="1">Multi-pass membrane protein</topology>
    </subcellularLocation>
</comment>
<keyword evidence="9" id="KW-0472">Membrane</keyword>
<evidence type="ECO:0000259" key="12">
    <source>
        <dbReference type="Pfam" id="PF13609"/>
    </source>
</evidence>
<keyword evidence="6 11" id="KW-0732">Signal</keyword>
<proteinExistence type="predicted"/>
<dbReference type="Pfam" id="PF13609">
    <property type="entry name" value="Porin_4"/>
    <property type="match status" value="1"/>
</dbReference>
<dbReference type="Proteomes" id="UP000198629">
    <property type="component" value="Unassembled WGS sequence"/>
</dbReference>
<dbReference type="GO" id="GO:0009279">
    <property type="term" value="C:cell outer membrane"/>
    <property type="evidence" value="ECO:0007669"/>
    <property type="project" value="UniProtKB-SubCell"/>
</dbReference>
<keyword evidence="10" id="KW-0998">Cell outer membrane</keyword>
<dbReference type="GO" id="GO:0046930">
    <property type="term" value="C:pore complex"/>
    <property type="evidence" value="ECO:0007669"/>
    <property type="project" value="UniProtKB-KW"/>
</dbReference>
<evidence type="ECO:0000256" key="9">
    <source>
        <dbReference type="ARBA" id="ARBA00023136"/>
    </source>
</evidence>
<dbReference type="SUPFAM" id="SSF56935">
    <property type="entry name" value="Porins"/>
    <property type="match status" value="1"/>
</dbReference>
<protein>
    <submittedName>
        <fullName evidence="13">Outer membrane protein (Porin)</fullName>
    </submittedName>
</protein>
<evidence type="ECO:0000256" key="6">
    <source>
        <dbReference type="ARBA" id="ARBA00022729"/>
    </source>
</evidence>
<dbReference type="InterPro" id="IPR023614">
    <property type="entry name" value="Porin_dom_sf"/>
</dbReference>
<dbReference type="EMBL" id="FNFX01000003">
    <property type="protein sequence ID" value="SDK54835.1"/>
    <property type="molecule type" value="Genomic_DNA"/>
</dbReference>
<keyword evidence="4" id="KW-1134">Transmembrane beta strand</keyword>
<keyword evidence="5" id="KW-0812">Transmembrane</keyword>
<gene>
    <name evidence="13" type="ORF">SAMN05192566_1611</name>
</gene>
<keyword evidence="7" id="KW-0406">Ion transport</keyword>
<dbReference type="OrthoDB" id="5289162at2"/>
<evidence type="ECO:0000313" key="13">
    <source>
        <dbReference type="EMBL" id="SDK54835.1"/>
    </source>
</evidence>
<dbReference type="AlphaFoldDB" id="A0A1G9CTR4"/>
<evidence type="ECO:0000313" key="14">
    <source>
        <dbReference type="Proteomes" id="UP000198629"/>
    </source>
</evidence>
<dbReference type="InterPro" id="IPR033900">
    <property type="entry name" value="Gram_neg_porin_domain"/>
</dbReference>
<evidence type="ECO:0000256" key="7">
    <source>
        <dbReference type="ARBA" id="ARBA00023065"/>
    </source>
</evidence>
<keyword evidence="3" id="KW-0813">Transport</keyword>
<organism evidence="13 14">
    <name type="scientific">Methylophilus rhizosphaerae</name>
    <dbReference type="NCBI Taxonomy" id="492660"/>
    <lineage>
        <taxon>Bacteria</taxon>
        <taxon>Pseudomonadati</taxon>
        <taxon>Pseudomonadota</taxon>
        <taxon>Betaproteobacteria</taxon>
        <taxon>Nitrosomonadales</taxon>
        <taxon>Methylophilaceae</taxon>
        <taxon>Methylophilus</taxon>
    </lineage>
</organism>
<sequence>MTKKHFTKLALLSLAITQVATAYAKNPDQPSNKDTPETTPSFLARFMQDDNPLRIDFNMGDHPAYAQVYGVIDIALSSINHSLPRNYTLSNNFYPYAGAKVTSRVTSRTNWVNGGLQDSRLGLRGEVAQLKWRDNDFKFVYQFEAGFNPLTMKLHDAAQTLADNSGTRANSSVNGDSSMNGELFTRQAWIGLDGNTLGRVSYGTQYNPFFEITATYDPNNKTDTFSPFGESGAVGGGGGISENARLKNSIKYDNTYATNGRGKLNYAGMYQFGNAAGSAHGSGFTAQLGYEEALFGVQLAYNKFTDTVKAVTAPAGNPLANDTIAATLYNTEAALLTLKWTPSQDLRISGGWEWFQLKPSSDKSIDYHNLWGQTVFNGVATSALKPGEKQDNHVTFIGASFDFSQRLPTLAGLSTSIGFYQTQFDAIDGPTISTSSEGKIDTWTSIIDYKFNKRFDGYMAYTTNHFSGDKYPRAQNYHEVSNIGAGLRLRF</sequence>
<evidence type="ECO:0000256" key="11">
    <source>
        <dbReference type="SAM" id="SignalP"/>
    </source>
</evidence>
<evidence type="ECO:0000256" key="5">
    <source>
        <dbReference type="ARBA" id="ARBA00022692"/>
    </source>
</evidence>
<evidence type="ECO:0000256" key="3">
    <source>
        <dbReference type="ARBA" id="ARBA00022448"/>
    </source>
</evidence>
<evidence type="ECO:0000256" key="8">
    <source>
        <dbReference type="ARBA" id="ARBA00023114"/>
    </source>
</evidence>
<keyword evidence="14" id="KW-1185">Reference proteome</keyword>
<feature type="signal peptide" evidence="11">
    <location>
        <begin position="1"/>
        <end position="24"/>
    </location>
</feature>
<dbReference type="CDD" id="cd00342">
    <property type="entry name" value="gram_neg_porins"/>
    <property type="match status" value="1"/>
</dbReference>
<evidence type="ECO:0000256" key="2">
    <source>
        <dbReference type="ARBA" id="ARBA00011233"/>
    </source>
</evidence>
<evidence type="ECO:0000256" key="1">
    <source>
        <dbReference type="ARBA" id="ARBA00004571"/>
    </source>
</evidence>
<name>A0A1G9CTR4_9PROT</name>
<keyword evidence="8" id="KW-0626">Porin</keyword>
<dbReference type="PANTHER" id="PTHR34501">
    <property type="entry name" value="PROTEIN YDDL-RELATED"/>
    <property type="match status" value="1"/>
</dbReference>
<reference evidence="14" key="1">
    <citation type="submission" date="2016-10" db="EMBL/GenBank/DDBJ databases">
        <authorList>
            <person name="Varghese N."/>
            <person name="Submissions S."/>
        </authorList>
    </citation>
    <scope>NUCLEOTIDE SEQUENCE [LARGE SCALE GENOMIC DNA]</scope>
    <source>
        <strain evidence="14">CBMB127</strain>
    </source>
</reference>
<dbReference type="GO" id="GO:0006811">
    <property type="term" value="P:monoatomic ion transport"/>
    <property type="evidence" value="ECO:0007669"/>
    <property type="project" value="UniProtKB-KW"/>
</dbReference>
<dbReference type="STRING" id="492660.SAMN05192566_1611"/>
<feature type="chain" id="PRO_5011724515" evidence="11">
    <location>
        <begin position="25"/>
        <end position="491"/>
    </location>
</feature>
<feature type="domain" description="Porin" evidence="12">
    <location>
        <begin position="64"/>
        <end position="468"/>
    </location>
</feature>
<dbReference type="GO" id="GO:0015288">
    <property type="term" value="F:porin activity"/>
    <property type="evidence" value="ECO:0007669"/>
    <property type="project" value="UniProtKB-KW"/>
</dbReference>
<comment type="subunit">
    <text evidence="2">Homotrimer.</text>
</comment>
<dbReference type="InterPro" id="IPR050298">
    <property type="entry name" value="Gram-neg_bact_OMP"/>
</dbReference>
<dbReference type="Gene3D" id="2.40.160.10">
    <property type="entry name" value="Porin"/>
    <property type="match status" value="1"/>
</dbReference>
<dbReference type="PANTHER" id="PTHR34501:SF9">
    <property type="entry name" value="MAJOR OUTER MEMBRANE PROTEIN P.IA"/>
    <property type="match status" value="1"/>
</dbReference>
<evidence type="ECO:0000256" key="4">
    <source>
        <dbReference type="ARBA" id="ARBA00022452"/>
    </source>
</evidence>